<keyword evidence="2" id="KW-0866">Nonsense-mediated mRNA decay</keyword>
<evidence type="ECO:0000313" key="5">
    <source>
        <dbReference type="Ensembl" id="ENSNVIP00000014975.1"/>
    </source>
</evidence>
<dbReference type="InterPro" id="IPR024049">
    <property type="entry name" value="eRF1_1_sf"/>
</dbReference>
<dbReference type="PANTHER" id="PTHR10113">
    <property type="entry name" value="PEPTIDE CHAIN RELEASE FACTOR SUBUNIT 1"/>
    <property type="match status" value="1"/>
</dbReference>
<organism evidence="5 6">
    <name type="scientific">Neovison vison</name>
    <name type="common">American mink</name>
    <name type="synonym">Mustela vison</name>
    <dbReference type="NCBI Taxonomy" id="452646"/>
    <lineage>
        <taxon>Eukaryota</taxon>
        <taxon>Metazoa</taxon>
        <taxon>Chordata</taxon>
        <taxon>Craniata</taxon>
        <taxon>Vertebrata</taxon>
        <taxon>Euteleostomi</taxon>
        <taxon>Mammalia</taxon>
        <taxon>Eutheria</taxon>
        <taxon>Laurasiatheria</taxon>
        <taxon>Carnivora</taxon>
        <taxon>Caniformia</taxon>
        <taxon>Musteloidea</taxon>
        <taxon>Mustelidae</taxon>
        <taxon>Mustelinae</taxon>
        <taxon>Neogale</taxon>
    </lineage>
</organism>
<evidence type="ECO:0000256" key="1">
    <source>
        <dbReference type="ARBA" id="ARBA00013382"/>
    </source>
</evidence>
<dbReference type="InterPro" id="IPR005140">
    <property type="entry name" value="eRF1_Pelota-like_N"/>
</dbReference>
<accession>A0A8C7AZH1</accession>
<dbReference type="Ensembl" id="ENSNVIT00000017467.1">
    <property type="protein sequence ID" value="ENSNVIP00000014975.1"/>
    <property type="gene ID" value="ENSNVIG00000011732.1"/>
</dbReference>
<dbReference type="GO" id="GO:0003747">
    <property type="term" value="F:translation release factor activity"/>
    <property type="evidence" value="ECO:0007669"/>
    <property type="project" value="InterPro"/>
</dbReference>
<proteinExistence type="predicted"/>
<dbReference type="AlphaFoldDB" id="A0A8C7AZH1"/>
<keyword evidence="6" id="KW-1185">Reference proteome</keyword>
<dbReference type="InterPro" id="IPR004403">
    <property type="entry name" value="Peptide_chain-rel_eRF1/aRF1"/>
</dbReference>
<dbReference type="GeneTree" id="ENSGT00390000009004"/>
<reference evidence="5" key="1">
    <citation type="submission" date="2025-08" db="UniProtKB">
        <authorList>
            <consortium name="Ensembl"/>
        </authorList>
    </citation>
    <scope>IDENTIFICATION</scope>
</reference>
<evidence type="ECO:0000256" key="2">
    <source>
        <dbReference type="ARBA" id="ARBA00023161"/>
    </source>
</evidence>
<protein>
    <recommendedName>
        <fullName evidence="1">Eukaryotic peptide chain release factor subunit 1</fullName>
    </recommendedName>
</protein>
<feature type="domain" description="eRF1/Pelota-like N-terminal" evidence="4">
    <location>
        <begin position="18"/>
        <end position="89"/>
    </location>
</feature>
<dbReference type="Gene3D" id="3.30.960.10">
    <property type="entry name" value="eRF1 domain 1"/>
    <property type="match status" value="1"/>
</dbReference>
<evidence type="ECO:0000259" key="4">
    <source>
        <dbReference type="Pfam" id="PF03463"/>
    </source>
</evidence>
<reference evidence="5" key="2">
    <citation type="submission" date="2025-09" db="UniProtKB">
        <authorList>
            <consortium name="Ensembl"/>
        </authorList>
    </citation>
    <scope>IDENTIFICATION</scope>
</reference>
<evidence type="ECO:0000313" key="6">
    <source>
        <dbReference type="Proteomes" id="UP000694425"/>
    </source>
</evidence>
<sequence>LADDLSAANRNMEVWKIKKLIRSLEAAHSNGTSMISLIIPPKDQTPPAAKMLADEFGTVSNIKSQVKCLLVLGAITSVQQTHKGSHSAPFR</sequence>
<dbReference type="GO" id="GO:0000184">
    <property type="term" value="P:nuclear-transcribed mRNA catabolic process, nonsense-mediated decay"/>
    <property type="evidence" value="ECO:0007669"/>
    <property type="project" value="UniProtKB-KW"/>
</dbReference>
<dbReference type="Proteomes" id="UP000694425">
    <property type="component" value="Unplaced"/>
</dbReference>
<dbReference type="Pfam" id="PF03463">
    <property type="entry name" value="eRF1_1"/>
    <property type="match status" value="1"/>
</dbReference>
<dbReference type="SUPFAM" id="SSF55481">
    <property type="entry name" value="N-terminal domain of eukaryotic peptide chain release factor subunit 1, ERF1"/>
    <property type="match status" value="1"/>
</dbReference>
<evidence type="ECO:0000256" key="3">
    <source>
        <dbReference type="ARBA" id="ARBA00046846"/>
    </source>
</evidence>
<comment type="subunit">
    <text evidence="3">Component of the eRF1-eRF3-GTP ternary complex, composed of ETF1/ERF1 and eRF3 (GSPT1/ERF3A or GSPT2/ERF3B) and GTP. Component of the transient SURF (SMG1-UPF1-eRF1-eRF3) complex. Interacts with JMJD4. The ETF1-GSPT1 complex interacts with JMJD4.</text>
</comment>
<name>A0A8C7AZH1_NEOVI</name>